<evidence type="ECO:0000313" key="1">
    <source>
        <dbReference type="EMBL" id="CAG9309842.1"/>
    </source>
</evidence>
<keyword evidence="2" id="KW-1185">Reference proteome</keyword>
<reference evidence="1" key="1">
    <citation type="submission" date="2021-09" db="EMBL/GenBank/DDBJ databases">
        <authorList>
            <consortium name="AG Swart"/>
            <person name="Singh M."/>
            <person name="Singh A."/>
            <person name="Seah K."/>
            <person name="Emmerich C."/>
        </authorList>
    </citation>
    <scope>NUCLEOTIDE SEQUENCE</scope>
    <source>
        <strain evidence="1">ATCC30299</strain>
    </source>
</reference>
<evidence type="ECO:0000313" key="2">
    <source>
        <dbReference type="Proteomes" id="UP001162131"/>
    </source>
</evidence>
<sequence>MWFPRFAAKWLYTMVGPVLFSCKTITFFQPKVIQKFTMTVAIYRLSLETLINSGKFALLVSGSVFKARKEAIFPVMITPKKLARKPTPSWSFSAPKHFKL</sequence>
<evidence type="ECO:0008006" key="3">
    <source>
        <dbReference type="Google" id="ProtNLM"/>
    </source>
</evidence>
<comment type="caution">
    <text evidence="1">The sequence shown here is derived from an EMBL/GenBank/DDBJ whole genome shotgun (WGS) entry which is preliminary data.</text>
</comment>
<gene>
    <name evidence="1" type="ORF">BSTOLATCC_MIC57</name>
</gene>
<accession>A0AAU9I6F1</accession>
<dbReference type="AlphaFoldDB" id="A0AAU9I6F1"/>
<organism evidence="1 2">
    <name type="scientific">Blepharisma stoltei</name>
    <dbReference type="NCBI Taxonomy" id="1481888"/>
    <lineage>
        <taxon>Eukaryota</taxon>
        <taxon>Sar</taxon>
        <taxon>Alveolata</taxon>
        <taxon>Ciliophora</taxon>
        <taxon>Postciliodesmatophora</taxon>
        <taxon>Heterotrichea</taxon>
        <taxon>Heterotrichida</taxon>
        <taxon>Blepharismidae</taxon>
        <taxon>Blepharisma</taxon>
    </lineage>
</organism>
<dbReference type="Proteomes" id="UP001162131">
    <property type="component" value="Unassembled WGS sequence"/>
</dbReference>
<name>A0AAU9I6F1_9CILI</name>
<proteinExistence type="predicted"/>
<protein>
    <recommendedName>
        <fullName evidence="3">Secreted protein</fullName>
    </recommendedName>
</protein>
<dbReference type="PROSITE" id="PS51257">
    <property type="entry name" value="PROKAR_LIPOPROTEIN"/>
    <property type="match status" value="1"/>
</dbReference>
<dbReference type="EMBL" id="CAJZBQ010000001">
    <property type="protein sequence ID" value="CAG9309842.1"/>
    <property type="molecule type" value="Genomic_DNA"/>
</dbReference>